<feature type="transmembrane region" description="Helical" evidence="10">
    <location>
        <begin position="21"/>
        <end position="42"/>
    </location>
</feature>
<reference evidence="12 13" key="1">
    <citation type="submission" date="2018-05" db="EMBL/GenBank/DDBJ databases">
        <authorList>
            <person name="Goeker M."/>
            <person name="Huntemann M."/>
            <person name="Clum A."/>
            <person name="Pillay M."/>
            <person name="Palaniappan K."/>
            <person name="Varghese N."/>
            <person name="Mikhailova N."/>
            <person name="Stamatis D."/>
            <person name="Reddy T."/>
            <person name="Daum C."/>
            <person name="Shapiro N."/>
            <person name="Ivanova N."/>
            <person name="Kyrpides N."/>
            <person name="Woyke T."/>
        </authorList>
    </citation>
    <scope>NUCLEOTIDE SEQUENCE [LARGE SCALE GENOMIC DNA]</scope>
    <source>
        <strain evidence="12 13">DSM 26524</strain>
    </source>
</reference>
<dbReference type="InterPro" id="IPR005467">
    <property type="entry name" value="His_kinase_dom"/>
</dbReference>
<dbReference type="PANTHER" id="PTHR34220:SF7">
    <property type="entry name" value="SENSOR HISTIDINE KINASE YPDA"/>
    <property type="match status" value="1"/>
</dbReference>
<feature type="transmembrane region" description="Helical" evidence="10">
    <location>
        <begin position="301"/>
        <end position="321"/>
    </location>
</feature>
<evidence type="ECO:0000256" key="2">
    <source>
        <dbReference type="ARBA" id="ARBA00004651"/>
    </source>
</evidence>
<evidence type="ECO:0000256" key="8">
    <source>
        <dbReference type="ARBA" id="ARBA00023012"/>
    </source>
</evidence>
<keyword evidence="4" id="KW-1003">Cell membrane</keyword>
<feature type="domain" description="Histidine kinase" evidence="11">
    <location>
        <begin position="484"/>
        <end position="589"/>
    </location>
</feature>
<evidence type="ECO:0000259" key="11">
    <source>
        <dbReference type="PROSITE" id="PS50109"/>
    </source>
</evidence>
<evidence type="ECO:0000313" key="12">
    <source>
        <dbReference type="EMBL" id="PWJ72961.1"/>
    </source>
</evidence>
<dbReference type="Proteomes" id="UP000245412">
    <property type="component" value="Unassembled WGS sequence"/>
</dbReference>
<comment type="catalytic activity">
    <reaction evidence="1">
        <text>ATP + protein L-histidine = ADP + protein N-phospho-L-histidine.</text>
        <dbReference type="EC" id="2.7.13.3"/>
    </reaction>
</comment>
<dbReference type="PANTHER" id="PTHR34220">
    <property type="entry name" value="SENSOR HISTIDINE KINASE YPDA"/>
    <property type="match status" value="1"/>
</dbReference>
<dbReference type="InterPro" id="IPR010559">
    <property type="entry name" value="Sig_transdc_His_kin_internal"/>
</dbReference>
<protein>
    <recommendedName>
        <fullName evidence="3">histidine kinase</fullName>
        <ecNumber evidence="3">2.7.13.3</ecNumber>
    </recommendedName>
</protein>
<evidence type="ECO:0000256" key="6">
    <source>
        <dbReference type="ARBA" id="ARBA00022777"/>
    </source>
</evidence>
<evidence type="ECO:0000256" key="7">
    <source>
        <dbReference type="ARBA" id="ARBA00022989"/>
    </source>
</evidence>
<sequence>MKNKYFSRLKRLKPRGIQSTIMFAFSVISISIILLLGSVLYFRFSAISRQEIIQSTQKLMEQAGESLENYLVSMRQISDAVYYNVIKENDLSSQDQNIQRGMNLLYEANRDNLRSIAIYNNYGSLMAAEPVASQKEDPNVTRQDWYKQAMDEMENMHFSTPHIQNLFNDSTQRYYWVISLSRVVELTDNGDTHLGVLLVDMDYTSISRMMKQINALNNGQYYYLCDSNGEIIYHRQQIQISKGICNENSGIAANYKDGIYDETFEGEQRKVIVDTISYTGWKLVGVIPYSAFTHGMINIRYSIVALVLLMVLMLVVINRIVSVRVSSPIMKLNNSVMKYEAGEKPEIYIGGTLEIRHLAHSIQSSYEQIDTLMRKIVLEQNERRKSELDALQSQINPHFLYNTLESITWMVEGERNDEASFMISQLAKLFRISLSKGRTIISVKDELQHAQSYMNIQKIRYKNTFSVEYDVDQCVYSYCTVKLILQPILENAINYGVSSMDDCGEIKVTGRLKADNIILSVTDNGIGMSEEEVSLILTDSSRVQKHGSGVGLINVNNRIQILFGKEYGLIIESEPDKGTSVSICIPAVPYNEENRKILEKGHIFSKEEMIDKKQL</sequence>
<dbReference type="SMART" id="SM00387">
    <property type="entry name" value="HATPase_c"/>
    <property type="match status" value="1"/>
</dbReference>
<proteinExistence type="predicted"/>
<dbReference type="Gene3D" id="3.30.565.10">
    <property type="entry name" value="Histidine kinase-like ATPase, C-terminal domain"/>
    <property type="match status" value="1"/>
</dbReference>
<keyword evidence="8" id="KW-0902">Two-component regulatory system</keyword>
<dbReference type="EC" id="2.7.13.3" evidence="3"/>
<dbReference type="AlphaFoldDB" id="A0AB73SZQ2"/>
<evidence type="ECO:0000313" key="13">
    <source>
        <dbReference type="Proteomes" id="UP000245412"/>
    </source>
</evidence>
<comment type="caution">
    <text evidence="12">The sequence shown here is derived from an EMBL/GenBank/DDBJ whole genome shotgun (WGS) entry which is preliminary data.</text>
</comment>
<evidence type="ECO:0000256" key="4">
    <source>
        <dbReference type="ARBA" id="ARBA00022475"/>
    </source>
</evidence>
<dbReference type="InterPro" id="IPR003594">
    <property type="entry name" value="HATPase_dom"/>
</dbReference>
<dbReference type="PRINTS" id="PR00344">
    <property type="entry name" value="BCTRLSENSOR"/>
</dbReference>
<dbReference type="RefSeq" id="WP_109748122.1">
    <property type="nucleotide sequence ID" value="NZ_CANTIO010000022.1"/>
</dbReference>
<dbReference type="EMBL" id="QGGY01000015">
    <property type="protein sequence ID" value="PWJ72961.1"/>
    <property type="molecule type" value="Genomic_DNA"/>
</dbReference>
<dbReference type="Pfam" id="PF02518">
    <property type="entry name" value="HATPase_c"/>
    <property type="match status" value="1"/>
</dbReference>
<evidence type="ECO:0000256" key="10">
    <source>
        <dbReference type="SAM" id="Phobius"/>
    </source>
</evidence>
<dbReference type="GO" id="GO:0005886">
    <property type="term" value="C:plasma membrane"/>
    <property type="evidence" value="ECO:0007669"/>
    <property type="project" value="UniProtKB-SubCell"/>
</dbReference>
<keyword evidence="6 12" id="KW-0808">Transferase</keyword>
<dbReference type="GO" id="GO:0000155">
    <property type="term" value="F:phosphorelay sensor kinase activity"/>
    <property type="evidence" value="ECO:0007669"/>
    <property type="project" value="InterPro"/>
</dbReference>
<dbReference type="InterPro" id="IPR004358">
    <property type="entry name" value="Sig_transdc_His_kin-like_C"/>
</dbReference>
<keyword evidence="13" id="KW-1185">Reference proteome</keyword>
<dbReference type="SUPFAM" id="SSF55874">
    <property type="entry name" value="ATPase domain of HSP90 chaperone/DNA topoisomerase II/histidine kinase"/>
    <property type="match status" value="1"/>
</dbReference>
<evidence type="ECO:0000256" key="5">
    <source>
        <dbReference type="ARBA" id="ARBA00022692"/>
    </source>
</evidence>
<evidence type="ECO:0000256" key="3">
    <source>
        <dbReference type="ARBA" id="ARBA00012438"/>
    </source>
</evidence>
<keyword evidence="5 10" id="KW-0812">Transmembrane</keyword>
<evidence type="ECO:0000256" key="9">
    <source>
        <dbReference type="ARBA" id="ARBA00023136"/>
    </source>
</evidence>
<name>A0AB73SZQ2_9FIRM</name>
<comment type="subcellular location">
    <subcellularLocation>
        <location evidence="2">Cell membrane</location>
        <topology evidence="2">Multi-pass membrane protein</topology>
    </subcellularLocation>
</comment>
<keyword evidence="9 10" id="KW-0472">Membrane</keyword>
<organism evidence="12 13">
    <name type="scientific">Murimonas intestini</name>
    <dbReference type="NCBI Taxonomy" id="1337051"/>
    <lineage>
        <taxon>Bacteria</taxon>
        <taxon>Bacillati</taxon>
        <taxon>Bacillota</taxon>
        <taxon>Clostridia</taxon>
        <taxon>Lachnospirales</taxon>
        <taxon>Lachnospiraceae</taxon>
        <taxon>Murimonas</taxon>
    </lineage>
</organism>
<dbReference type="PROSITE" id="PS50109">
    <property type="entry name" value="HIS_KIN"/>
    <property type="match status" value="1"/>
</dbReference>
<evidence type="ECO:0000256" key="1">
    <source>
        <dbReference type="ARBA" id="ARBA00000085"/>
    </source>
</evidence>
<dbReference type="CDD" id="cd12912">
    <property type="entry name" value="PDC2_MCP_like"/>
    <property type="match status" value="1"/>
</dbReference>
<dbReference type="Pfam" id="PF02743">
    <property type="entry name" value="dCache_1"/>
    <property type="match status" value="1"/>
</dbReference>
<keyword evidence="6 12" id="KW-0418">Kinase</keyword>
<dbReference type="InterPro" id="IPR050640">
    <property type="entry name" value="Bact_2-comp_sensor_kinase"/>
</dbReference>
<keyword evidence="7 10" id="KW-1133">Transmembrane helix</keyword>
<accession>A0AB73SZQ2</accession>
<dbReference type="InterPro" id="IPR036890">
    <property type="entry name" value="HATPase_C_sf"/>
</dbReference>
<dbReference type="Gene3D" id="3.30.450.20">
    <property type="entry name" value="PAS domain"/>
    <property type="match status" value="1"/>
</dbReference>
<dbReference type="Pfam" id="PF06580">
    <property type="entry name" value="His_kinase"/>
    <property type="match status" value="1"/>
</dbReference>
<gene>
    <name evidence="12" type="ORF">C7383_115117</name>
</gene>
<dbReference type="InterPro" id="IPR033479">
    <property type="entry name" value="dCache_1"/>
</dbReference>